<evidence type="ECO:0000256" key="3">
    <source>
        <dbReference type="ARBA" id="ARBA00022670"/>
    </source>
</evidence>
<comment type="subcellular location">
    <subcellularLocation>
        <location evidence="1">Membrane</location>
        <topology evidence="1">Multi-pass membrane protein</topology>
    </subcellularLocation>
</comment>
<dbReference type="OMA" id="VFLAWQY"/>
<feature type="transmembrane region" description="Helical" evidence="9">
    <location>
        <begin position="263"/>
        <end position="282"/>
    </location>
</feature>
<dbReference type="InterPro" id="IPR035952">
    <property type="entry name" value="Rhomboid-like_sf"/>
</dbReference>
<feature type="transmembrane region" description="Helical" evidence="9">
    <location>
        <begin position="123"/>
        <end position="141"/>
    </location>
</feature>
<keyword evidence="3" id="KW-0645">Protease</keyword>
<dbReference type="Gramene" id="Kaladp0574s0003.1.v1.1">
    <property type="protein sequence ID" value="Kaladp0574s0003.1.v1.1"/>
    <property type="gene ID" value="Kaladp0574s0003.v1.1"/>
</dbReference>
<dbReference type="FunFam" id="1.20.1540.10:FF:000018">
    <property type="entry name" value="RHOMBOID-like protein 12, mitochondrial"/>
    <property type="match status" value="1"/>
</dbReference>
<dbReference type="GO" id="GO:0016020">
    <property type="term" value="C:membrane"/>
    <property type="evidence" value="ECO:0007669"/>
    <property type="project" value="UniProtKB-SubCell"/>
</dbReference>
<dbReference type="InterPro" id="IPR050925">
    <property type="entry name" value="Rhomboid_protease_S54"/>
</dbReference>
<evidence type="ECO:0000259" key="10">
    <source>
        <dbReference type="Pfam" id="PF01694"/>
    </source>
</evidence>
<feature type="domain" description="Peptidase S54 rhomboid" evidence="10">
    <location>
        <begin position="161"/>
        <end position="309"/>
    </location>
</feature>
<keyword evidence="6" id="KW-0809">Transit peptide</keyword>
<dbReference type="InterPro" id="IPR022764">
    <property type="entry name" value="Peptidase_S54_rhomboid_dom"/>
</dbReference>
<keyword evidence="8 9" id="KW-0472">Membrane</keyword>
<comment type="similarity">
    <text evidence="2">Belongs to the peptidase S54 family.</text>
</comment>
<evidence type="ECO:0000256" key="8">
    <source>
        <dbReference type="ARBA" id="ARBA00023136"/>
    </source>
</evidence>
<evidence type="ECO:0000256" key="7">
    <source>
        <dbReference type="ARBA" id="ARBA00022989"/>
    </source>
</evidence>
<keyword evidence="4 9" id="KW-0812">Transmembrane</keyword>
<keyword evidence="7 9" id="KW-1133">Transmembrane helix</keyword>
<evidence type="ECO:0000256" key="4">
    <source>
        <dbReference type="ARBA" id="ARBA00022692"/>
    </source>
</evidence>
<dbReference type="Pfam" id="PF01694">
    <property type="entry name" value="Rhomboid"/>
    <property type="match status" value="1"/>
</dbReference>
<dbReference type="GO" id="GO:0006508">
    <property type="term" value="P:proteolysis"/>
    <property type="evidence" value="ECO:0007669"/>
    <property type="project" value="UniProtKB-KW"/>
</dbReference>
<keyword evidence="5" id="KW-0378">Hydrolase</keyword>
<dbReference type="PANTHER" id="PTHR43731:SF14">
    <property type="entry name" value="PRESENILIN-ASSOCIATED RHOMBOID-LIKE PROTEIN, MITOCHONDRIAL"/>
    <property type="match status" value="1"/>
</dbReference>
<reference evidence="11" key="1">
    <citation type="submission" date="2021-01" db="UniProtKB">
        <authorList>
            <consortium name="EnsemblPlants"/>
        </authorList>
    </citation>
    <scope>IDENTIFICATION</scope>
</reference>
<feature type="transmembrane region" description="Helical" evidence="9">
    <location>
        <begin position="238"/>
        <end position="256"/>
    </location>
</feature>
<feature type="transmembrane region" description="Helical" evidence="9">
    <location>
        <begin position="161"/>
        <end position="188"/>
    </location>
</feature>
<keyword evidence="12" id="KW-1185">Reference proteome</keyword>
<evidence type="ECO:0000313" key="12">
    <source>
        <dbReference type="Proteomes" id="UP000594263"/>
    </source>
</evidence>
<evidence type="ECO:0000256" key="9">
    <source>
        <dbReference type="SAM" id="Phobius"/>
    </source>
</evidence>
<feature type="transmembrane region" description="Helical" evidence="9">
    <location>
        <begin position="200"/>
        <end position="218"/>
    </location>
</feature>
<sequence length="319" mass="34988">MKQLTLRLISNFNSSSSSSSVFRCEALKPFLYRRAVTKPDSSSSSFIKQSLASTSPSIATLSQIKCIGVRNMAKWFSRVGANSAGCRLTLFRPGFPKRGFGLSSSQFTRGWRSRLSRLSSDDVVLGLIVANVAVFMLWRVADQDFMFNNFTLSLHNIKCGRVHTMITSAFSHIDVGHIVSNMVGLYFFGTSIGRYFGSEYLLKLYLAGAFGGSFLYLIQSSFMTMSSEGGRTRNSSNIPALGASGAVNAIMLLNIFLYPRATLYIDFIIPVPAILLGIFLIGKDMLRLLEGDEKISGSAHLGGAVVAAIAWKRIKMGRF</sequence>
<feature type="transmembrane region" description="Helical" evidence="9">
    <location>
        <begin position="294"/>
        <end position="311"/>
    </location>
</feature>
<organism evidence="11 12">
    <name type="scientific">Kalanchoe fedtschenkoi</name>
    <name type="common">Lavender scallops</name>
    <name type="synonym">South American air plant</name>
    <dbReference type="NCBI Taxonomy" id="63787"/>
    <lineage>
        <taxon>Eukaryota</taxon>
        <taxon>Viridiplantae</taxon>
        <taxon>Streptophyta</taxon>
        <taxon>Embryophyta</taxon>
        <taxon>Tracheophyta</taxon>
        <taxon>Spermatophyta</taxon>
        <taxon>Magnoliopsida</taxon>
        <taxon>eudicotyledons</taxon>
        <taxon>Gunneridae</taxon>
        <taxon>Pentapetalae</taxon>
        <taxon>Saxifragales</taxon>
        <taxon>Crassulaceae</taxon>
        <taxon>Kalanchoe</taxon>
    </lineage>
</organism>
<dbReference type="Proteomes" id="UP000594263">
    <property type="component" value="Unplaced"/>
</dbReference>
<dbReference type="EnsemblPlants" id="Kaladp0574s0003.1.v1.1">
    <property type="protein sequence ID" value="Kaladp0574s0003.1.v1.1"/>
    <property type="gene ID" value="Kaladp0574s0003.v1.1"/>
</dbReference>
<dbReference type="SUPFAM" id="SSF144091">
    <property type="entry name" value="Rhomboid-like"/>
    <property type="match status" value="1"/>
</dbReference>
<dbReference type="PANTHER" id="PTHR43731">
    <property type="entry name" value="RHOMBOID PROTEASE"/>
    <property type="match status" value="1"/>
</dbReference>
<evidence type="ECO:0000313" key="11">
    <source>
        <dbReference type="EnsemblPlants" id="Kaladp0574s0003.1.v1.1"/>
    </source>
</evidence>
<accession>A0A7N0VF00</accession>
<proteinExistence type="inferred from homology"/>
<dbReference type="AlphaFoldDB" id="A0A7N0VF00"/>
<evidence type="ECO:0000256" key="1">
    <source>
        <dbReference type="ARBA" id="ARBA00004141"/>
    </source>
</evidence>
<evidence type="ECO:0000256" key="2">
    <source>
        <dbReference type="ARBA" id="ARBA00009045"/>
    </source>
</evidence>
<evidence type="ECO:0000256" key="6">
    <source>
        <dbReference type="ARBA" id="ARBA00022946"/>
    </source>
</evidence>
<dbReference type="Gene3D" id="1.20.1540.10">
    <property type="entry name" value="Rhomboid-like"/>
    <property type="match status" value="1"/>
</dbReference>
<evidence type="ECO:0000256" key="5">
    <source>
        <dbReference type="ARBA" id="ARBA00022801"/>
    </source>
</evidence>
<protein>
    <recommendedName>
        <fullName evidence="10">Peptidase S54 rhomboid domain-containing protein</fullName>
    </recommendedName>
</protein>
<name>A0A7N0VF00_KALFE</name>
<dbReference type="GO" id="GO:0004252">
    <property type="term" value="F:serine-type endopeptidase activity"/>
    <property type="evidence" value="ECO:0007669"/>
    <property type="project" value="InterPro"/>
</dbReference>